<evidence type="ECO:0000313" key="3">
    <source>
        <dbReference type="Proteomes" id="UP000248079"/>
    </source>
</evidence>
<keyword evidence="3" id="KW-1185">Reference proteome</keyword>
<protein>
    <submittedName>
        <fullName evidence="2">Uncharacterized protein</fullName>
    </submittedName>
</protein>
<keyword evidence="1" id="KW-1133">Transmembrane helix</keyword>
<gene>
    <name evidence="2" type="ORF">DF185_01325</name>
</gene>
<accession>A0A2V4A271</accession>
<name>A0A2V4A271_9BACT</name>
<keyword evidence="1" id="KW-0472">Membrane</keyword>
<sequence length="91" mass="10659">MKNQFILKNIVAIIICLINIWWTYDNAYLLYCYHFKSVFYFSMYPDWVLVVNSLIGLLGLISGILVINGKIKLWIAITFNLLIWTLGLLIK</sequence>
<evidence type="ECO:0000313" key="2">
    <source>
        <dbReference type="EMBL" id="PXY02762.1"/>
    </source>
</evidence>
<dbReference type="Proteomes" id="UP000248079">
    <property type="component" value="Unassembled WGS sequence"/>
</dbReference>
<feature type="transmembrane region" description="Helical" evidence="1">
    <location>
        <begin position="73"/>
        <end position="90"/>
    </location>
</feature>
<dbReference type="AlphaFoldDB" id="A0A2V4A271"/>
<reference evidence="2 3" key="1">
    <citation type="submission" date="2018-05" db="EMBL/GenBank/DDBJ databases">
        <title>Marinifilum breve JC075T sp. nov., a marine bacterium isolated from Yongle Blue Hole in the South China Sea.</title>
        <authorList>
            <person name="Fu T."/>
        </authorList>
    </citation>
    <scope>NUCLEOTIDE SEQUENCE [LARGE SCALE GENOMIC DNA]</scope>
    <source>
        <strain evidence="2 3">JC075</strain>
    </source>
</reference>
<feature type="transmembrane region" description="Helical" evidence="1">
    <location>
        <begin position="44"/>
        <end position="66"/>
    </location>
</feature>
<keyword evidence="1" id="KW-0812">Transmembrane</keyword>
<evidence type="ECO:0000256" key="1">
    <source>
        <dbReference type="SAM" id="Phobius"/>
    </source>
</evidence>
<comment type="caution">
    <text evidence="2">The sequence shown here is derived from an EMBL/GenBank/DDBJ whole genome shotgun (WGS) entry which is preliminary data.</text>
</comment>
<dbReference type="EMBL" id="QFLI01000001">
    <property type="protein sequence ID" value="PXY02762.1"/>
    <property type="molecule type" value="Genomic_DNA"/>
</dbReference>
<organism evidence="2 3">
    <name type="scientific">Marinifilum breve</name>
    <dbReference type="NCBI Taxonomy" id="2184082"/>
    <lineage>
        <taxon>Bacteria</taxon>
        <taxon>Pseudomonadati</taxon>
        <taxon>Bacteroidota</taxon>
        <taxon>Bacteroidia</taxon>
        <taxon>Marinilabiliales</taxon>
        <taxon>Marinifilaceae</taxon>
    </lineage>
</organism>
<feature type="transmembrane region" description="Helical" evidence="1">
    <location>
        <begin position="5"/>
        <end position="24"/>
    </location>
</feature>
<proteinExistence type="predicted"/>